<accession>A0AA41S6H4</accession>
<dbReference type="Proteomes" id="UP001177140">
    <property type="component" value="Unassembled WGS sequence"/>
</dbReference>
<keyword evidence="3" id="KW-1185">Reference proteome</keyword>
<comment type="caution">
    <text evidence="2">The sequence shown here is derived from an EMBL/GenBank/DDBJ whole genome shotgun (WGS) entry which is preliminary data.</text>
</comment>
<dbReference type="InterPro" id="IPR003245">
    <property type="entry name" value="Phytocyanin_dom"/>
</dbReference>
<dbReference type="Pfam" id="PF02298">
    <property type="entry name" value="Cu_bind_like"/>
    <property type="match status" value="1"/>
</dbReference>
<evidence type="ECO:0000313" key="3">
    <source>
        <dbReference type="Proteomes" id="UP001177140"/>
    </source>
</evidence>
<protein>
    <recommendedName>
        <fullName evidence="1">Phytocyanin domain-containing protein</fullName>
    </recommendedName>
</protein>
<dbReference type="PROSITE" id="PS51485">
    <property type="entry name" value="PHYTOCYANIN"/>
    <property type="match status" value="1"/>
</dbReference>
<dbReference type="PANTHER" id="PTHR33021">
    <property type="entry name" value="BLUE COPPER PROTEIN"/>
    <property type="match status" value="1"/>
</dbReference>
<gene>
    <name evidence="2" type="ORF">MKW94_018026</name>
</gene>
<reference evidence="2" key="1">
    <citation type="submission" date="2022-03" db="EMBL/GenBank/DDBJ databases">
        <title>A functionally conserved STORR gene fusion in Papaver species that diverged 16.8 million years ago.</title>
        <authorList>
            <person name="Catania T."/>
        </authorList>
    </citation>
    <scope>NUCLEOTIDE SEQUENCE</scope>
    <source>
        <strain evidence="2">S-191538</strain>
    </source>
</reference>
<dbReference type="Gene3D" id="2.60.40.420">
    <property type="entry name" value="Cupredoxins - blue copper proteins"/>
    <property type="match status" value="1"/>
</dbReference>
<name>A0AA41S6H4_PAPNU</name>
<dbReference type="PANTHER" id="PTHR33021:SF520">
    <property type="entry name" value="OS11G0428800 PROTEIN"/>
    <property type="match status" value="1"/>
</dbReference>
<proteinExistence type="predicted"/>
<dbReference type="EMBL" id="JAJJMA010141554">
    <property type="protein sequence ID" value="MCL7034057.1"/>
    <property type="molecule type" value="Genomic_DNA"/>
</dbReference>
<dbReference type="GO" id="GO:0009055">
    <property type="term" value="F:electron transfer activity"/>
    <property type="evidence" value="ECO:0007669"/>
    <property type="project" value="InterPro"/>
</dbReference>
<dbReference type="GO" id="GO:0005886">
    <property type="term" value="C:plasma membrane"/>
    <property type="evidence" value="ECO:0007669"/>
    <property type="project" value="TreeGrafter"/>
</dbReference>
<dbReference type="InterPro" id="IPR008972">
    <property type="entry name" value="Cupredoxin"/>
</dbReference>
<dbReference type="InterPro" id="IPR039391">
    <property type="entry name" value="Phytocyanin-like"/>
</dbReference>
<dbReference type="SUPFAM" id="SSF49503">
    <property type="entry name" value="Cupredoxins"/>
    <property type="match status" value="1"/>
</dbReference>
<organism evidence="2 3">
    <name type="scientific">Papaver nudicaule</name>
    <name type="common">Iceland poppy</name>
    <dbReference type="NCBI Taxonomy" id="74823"/>
    <lineage>
        <taxon>Eukaryota</taxon>
        <taxon>Viridiplantae</taxon>
        <taxon>Streptophyta</taxon>
        <taxon>Embryophyta</taxon>
        <taxon>Tracheophyta</taxon>
        <taxon>Spermatophyta</taxon>
        <taxon>Magnoliopsida</taxon>
        <taxon>Ranunculales</taxon>
        <taxon>Papaveraceae</taxon>
        <taxon>Papaveroideae</taxon>
        <taxon>Papaver</taxon>
    </lineage>
</organism>
<evidence type="ECO:0000313" key="2">
    <source>
        <dbReference type="EMBL" id="MCL7034057.1"/>
    </source>
</evidence>
<dbReference type="AlphaFoldDB" id="A0AA41S6H4"/>
<feature type="domain" description="Phytocyanin" evidence="1">
    <location>
        <begin position="33"/>
        <end position="105"/>
    </location>
</feature>
<evidence type="ECO:0000259" key="1">
    <source>
        <dbReference type="PROSITE" id="PS51485"/>
    </source>
</evidence>
<sequence>MGILKTPTVCKFLLITLILVGLSSITIVKAAKKFYLVGDGEGRGDSDLWGFGGPYDSWATSRSFVAGDVVVFKYYAEAHNTVRVSSSGYESCAATAMESMNALWT</sequence>